<name>A0A9P1IMH3_9PELO</name>
<dbReference type="AlphaFoldDB" id="A0A9P1IMH3"/>
<feature type="compositionally biased region" description="Basic residues" evidence="1">
    <location>
        <begin position="60"/>
        <end position="82"/>
    </location>
</feature>
<reference evidence="2" key="1">
    <citation type="submission" date="2022-11" db="EMBL/GenBank/DDBJ databases">
        <authorList>
            <person name="Kikuchi T."/>
        </authorList>
    </citation>
    <scope>NUCLEOTIDE SEQUENCE</scope>
    <source>
        <strain evidence="2">PS1010</strain>
    </source>
</reference>
<protein>
    <submittedName>
        <fullName evidence="2">Uncharacterized protein</fullName>
    </submittedName>
</protein>
<feature type="compositionally biased region" description="Low complexity" evidence="1">
    <location>
        <begin position="1"/>
        <end position="13"/>
    </location>
</feature>
<feature type="compositionally biased region" description="Basic residues" evidence="1">
    <location>
        <begin position="93"/>
        <end position="122"/>
    </location>
</feature>
<comment type="caution">
    <text evidence="2">The sequence shown here is derived from an EMBL/GenBank/DDBJ whole genome shotgun (WGS) entry which is preliminary data.</text>
</comment>
<feature type="compositionally biased region" description="Polar residues" evidence="1">
    <location>
        <begin position="47"/>
        <end position="57"/>
    </location>
</feature>
<feature type="compositionally biased region" description="Basic residues" evidence="1">
    <location>
        <begin position="175"/>
        <end position="188"/>
    </location>
</feature>
<gene>
    <name evidence="2" type="ORF">CAMP_LOCUS8599</name>
</gene>
<accession>A0A9P1IMH3</accession>
<evidence type="ECO:0000313" key="2">
    <source>
        <dbReference type="EMBL" id="CAI5445962.1"/>
    </source>
</evidence>
<keyword evidence="3" id="KW-1185">Reference proteome</keyword>
<feature type="region of interest" description="Disordered" evidence="1">
    <location>
        <begin position="1"/>
        <end position="188"/>
    </location>
</feature>
<feature type="compositionally biased region" description="Basic residues" evidence="1">
    <location>
        <begin position="19"/>
        <end position="30"/>
    </location>
</feature>
<dbReference type="Proteomes" id="UP001152747">
    <property type="component" value="Unassembled WGS sequence"/>
</dbReference>
<evidence type="ECO:0000313" key="3">
    <source>
        <dbReference type="Proteomes" id="UP001152747"/>
    </source>
</evidence>
<dbReference type="EMBL" id="CANHGI010000003">
    <property type="protein sequence ID" value="CAI5445962.1"/>
    <property type="molecule type" value="Genomic_DNA"/>
</dbReference>
<organism evidence="2 3">
    <name type="scientific">Caenorhabditis angaria</name>
    <dbReference type="NCBI Taxonomy" id="860376"/>
    <lineage>
        <taxon>Eukaryota</taxon>
        <taxon>Metazoa</taxon>
        <taxon>Ecdysozoa</taxon>
        <taxon>Nematoda</taxon>
        <taxon>Chromadorea</taxon>
        <taxon>Rhabditida</taxon>
        <taxon>Rhabditina</taxon>
        <taxon>Rhabditomorpha</taxon>
        <taxon>Rhabditoidea</taxon>
        <taxon>Rhabditidae</taxon>
        <taxon>Peloderinae</taxon>
        <taxon>Caenorhabditis</taxon>
    </lineage>
</organism>
<feature type="compositionally biased region" description="Basic and acidic residues" evidence="1">
    <location>
        <begin position="142"/>
        <end position="174"/>
    </location>
</feature>
<proteinExistence type="predicted"/>
<sequence length="188" mass="22015">MSSKSNSGEYSYSPIANRTRSKSRDRRNQRKSLVQLDVQAKEVVFDSESNSIETTIVKTSVRRTSRSARSRTRSRSSRSRHSSNKDSSSNSRSRSRSPRRKHRQRKHRHGERRVSFAKKLRISKTDSSTSKPLPSSRKKERRSILVDPKDSVFNREENRSDRSRSRSSKSEISRRSKKPRERKPRRKA</sequence>
<evidence type="ECO:0000256" key="1">
    <source>
        <dbReference type="SAM" id="MobiDB-lite"/>
    </source>
</evidence>